<dbReference type="PANTHER" id="PTHR37042:SF4">
    <property type="entry name" value="OUTER MEMBRANE PROTEIN RV1973"/>
    <property type="match status" value="1"/>
</dbReference>
<comment type="caution">
    <text evidence="4">The sequence shown here is derived from an EMBL/GenBank/DDBJ whole genome shotgun (WGS) entry which is preliminary data.</text>
</comment>
<dbReference type="GO" id="GO:0016020">
    <property type="term" value="C:membrane"/>
    <property type="evidence" value="ECO:0007669"/>
    <property type="project" value="UniProtKB-SubCell"/>
</dbReference>
<evidence type="ECO:0000256" key="3">
    <source>
        <dbReference type="SAM" id="Phobius"/>
    </source>
</evidence>
<evidence type="ECO:0000313" key="5">
    <source>
        <dbReference type="Proteomes" id="UP000005038"/>
    </source>
</evidence>
<reference evidence="4" key="1">
    <citation type="submission" date="2012-02" db="EMBL/GenBank/DDBJ databases">
        <title>Whole genome shotgun sequence of Gordonia otitidis NBRC 100426.</title>
        <authorList>
            <person name="Yoshida I."/>
            <person name="Hosoyama A."/>
            <person name="Tsuchikane K."/>
            <person name="Katsumata H."/>
            <person name="Yamazaki S."/>
            <person name="Fujita N."/>
        </authorList>
    </citation>
    <scope>NUCLEOTIDE SEQUENCE [LARGE SCALE GENOMIC DNA]</scope>
    <source>
        <strain evidence="4">NBRC 100426</strain>
    </source>
</reference>
<dbReference type="EMBL" id="BAFB01000005">
    <property type="protein sequence ID" value="GAB32377.1"/>
    <property type="molecule type" value="Genomic_DNA"/>
</dbReference>
<organism evidence="4 5">
    <name type="scientific">Gordonia otitidis (strain DSM 44809 / CCUG 52243 / JCM 12355 / NBRC 100426 / IFM 10032)</name>
    <dbReference type="NCBI Taxonomy" id="1108044"/>
    <lineage>
        <taxon>Bacteria</taxon>
        <taxon>Bacillati</taxon>
        <taxon>Actinomycetota</taxon>
        <taxon>Actinomycetes</taxon>
        <taxon>Mycobacteriales</taxon>
        <taxon>Gordoniaceae</taxon>
        <taxon>Gordonia</taxon>
    </lineage>
</organism>
<evidence type="ECO:0000313" key="4">
    <source>
        <dbReference type="EMBL" id="GAB32377.1"/>
    </source>
</evidence>
<evidence type="ECO:0008006" key="6">
    <source>
        <dbReference type="Google" id="ProtNLM"/>
    </source>
</evidence>
<dbReference type="RefSeq" id="WP_007236652.1">
    <property type="nucleotide sequence ID" value="NZ_BAFB01000005.1"/>
</dbReference>
<keyword evidence="3" id="KW-1133">Transmembrane helix</keyword>
<proteinExistence type="predicted"/>
<keyword evidence="3" id="KW-0812">Transmembrane</keyword>
<feature type="transmembrane region" description="Helical" evidence="3">
    <location>
        <begin position="47"/>
        <end position="71"/>
    </location>
</feature>
<sequence length="208" mass="21617">MSGVEQTSPDRVDAAVARVEEATRAARIARVAAARPLRERAARRSRWLRITMVCAALLVVCGLVSIIWLVVVGGRQEARVDEQRGALEAARGAVDTMLTATPGDASGYADRVIARSTGAEHDRLSAARDALVAAVSSARTGTSGRVVAAGLISDPTSTSDGARAEALVTAQASDPALVGADPDADVVTVRLSLERVDGAWKIARLVPV</sequence>
<gene>
    <name evidence="4" type="ORF">GOOTI_005_00550</name>
</gene>
<evidence type="ECO:0000256" key="2">
    <source>
        <dbReference type="ARBA" id="ARBA00023136"/>
    </source>
</evidence>
<protein>
    <recommendedName>
        <fullName evidence="6">Mce-associated membrane protein</fullName>
    </recommendedName>
</protein>
<keyword evidence="2 3" id="KW-0472">Membrane</keyword>
<dbReference type="AlphaFoldDB" id="H5TFW9"/>
<dbReference type="STRING" id="1108044.GOOTI_005_00550"/>
<name>H5TFW9_GORO1</name>
<evidence type="ECO:0000256" key="1">
    <source>
        <dbReference type="ARBA" id="ARBA00004370"/>
    </source>
</evidence>
<comment type="subcellular location">
    <subcellularLocation>
        <location evidence="1">Membrane</location>
    </subcellularLocation>
</comment>
<keyword evidence="5" id="KW-1185">Reference proteome</keyword>
<dbReference type="OrthoDB" id="4378578at2"/>
<dbReference type="PANTHER" id="PTHR37042">
    <property type="entry name" value="OUTER MEMBRANE PROTEIN RV1973"/>
    <property type="match status" value="1"/>
</dbReference>
<accession>H5TFW9</accession>
<dbReference type="Proteomes" id="UP000005038">
    <property type="component" value="Unassembled WGS sequence"/>
</dbReference>